<sequence length="119" mass="14504">MSYKTFYILFFVPQFFSVPYIIAILLFFSVVLIFPLPRDFFQSFYTLRYFLVYAVYIFIPEQCLYLLDSFFFIFDPIDFFPNLVENLLYFIFHSFSVVFLMPQKFNFSASLMQILFHII</sequence>
<dbReference type="EMBL" id="VSSQ01039996">
    <property type="protein sequence ID" value="MPM93153.1"/>
    <property type="molecule type" value="Genomic_DNA"/>
</dbReference>
<reference evidence="2" key="1">
    <citation type="submission" date="2019-08" db="EMBL/GenBank/DDBJ databases">
        <authorList>
            <person name="Kucharzyk K."/>
            <person name="Murdoch R.W."/>
            <person name="Higgins S."/>
            <person name="Loffler F."/>
        </authorList>
    </citation>
    <scope>NUCLEOTIDE SEQUENCE</scope>
</reference>
<evidence type="ECO:0000256" key="1">
    <source>
        <dbReference type="SAM" id="Phobius"/>
    </source>
</evidence>
<protein>
    <submittedName>
        <fullName evidence="2">Uncharacterized protein</fullName>
    </submittedName>
</protein>
<keyword evidence="1" id="KW-0472">Membrane</keyword>
<proteinExistence type="predicted"/>
<dbReference type="AlphaFoldDB" id="A0A645DX21"/>
<keyword evidence="1" id="KW-0812">Transmembrane</keyword>
<comment type="caution">
    <text evidence="2">The sequence shown here is derived from an EMBL/GenBank/DDBJ whole genome shotgun (WGS) entry which is preliminary data.</text>
</comment>
<feature type="transmembrane region" description="Helical" evidence="1">
    <location>
        <begin position="87"/>
        <end position="105"/>
    </location>
</feature>
<feature type="transmembrane region" description="Helical" evidence="1">
    <location>
        <begin position="46"/>
        <end position="67"/>
    </location>
</feature>
<feature type="transmembrane region" description="Helical" evidence="1">
    <location>
        <begin position="6"/>
        <end position="34"/>
    </location>
</feature>
<gene>
    <name evidence="2" type="ORF">SDC9_140289</name>
</gene>
<name>A0A645DX21_9ZZZZ</name>
<accession>A0A645DX21</accession>
<evidence type="ECO:0000313" key="2">
    <source>
        <dbReference type="EMBL" id="MPM93153.1"/>
    </source>
</evidence>
<organism evidence="2">
    <name type="scientific">bioreactor metagenome</name>
    <dbReference type="NCBI Taxonomy" id="1076179"/>
    <lineage>
        <taxon>unclassified sequences</taxon>
        <taxon>metagenomes</taxon>
        <taxon>ecological metagenomes</taxon>
    </lineage>
</organism>
<keyword evidence="1" id="KW-1133">Transmembrane helix</keyword>